<accession>A0AAD1UP45</accession>
<protein>
    <recommendedName>
        <fullName evidence="5">Transmembrane protein</fullName>
    </recommendedName>
</protein>
<feature type="region of interest" description="Disordered" evidence="1">
    <location>
        <begin position="186"/>
        <end position="207"/>
    </location>
</feature>
<feature type="transmembrane region" description="Helical" evidence="2">
    <location>
        <begin position="36"/>
        <end position="58"/>
    </location>
</feature>
<comment type="caution">
    <text evidence="3">The sequence shown here is derived from an EMBL/GenBank/DDBJ whole genome shotgun (WGS) entry which is preliminary data.</text>
</comment>
<dbReference type="AlphaFoldDB" id="A0AAD1UP45"/>
<sequence>MAKSSSGRGYSRRYRSSGNSGSRSSGQCKGNTTKCVLIPICCVVGFLFLLGMFSLLIICCKKANKKYQEILEQKAKDKKYQQQELKYNKIAEASKLNKLQKDQEDRVKNNLYMNQTNYSINHQQNNKFVVPGAPIQPVSQEAFPQPGINNYQPVPLIYDPEAYGLIYDNNETAPLQQFAPDLQIGRNEGDTKEIDPNIGKTNKVAPI</sequence>
<keyword evidence="2" id="KW-0812">Transmembrane</keyword>
<organism evidence="3 4">
    <name type="scientific">Euplotes crassus</name>
    <dbReference type="NCBI Taxonomy" id="5936"/>
    <lineage>
        <taxon>Eukaryota</taxon>
        <taxon>Sar</taxon>
        <taxon>Alveolata</taxon>
        <taxon>Ciliophora</taxon>
        <taxon>Intramacronucleata</taxon>
        <taxon>Spirotrichea</taxon>
        <taxon>Hypotrichia</taxon>
        <taxon>Euplotida</taxon>
        <taxon>Euplotidae</taxon>
        <taxon>Moneuplotes</taxon>
    </lineage>
</organism>
<keyword evidence="4" id="KW-1185">Reference proteome</keyword>
<name>A0AAD1UP45_EUPCR</name>
<reference evidence="3" key="1">
    <citation type="submission" date="2023-07" db="EMBL/GenBank/DDBJ databases">
        <authorList>
            <consortium name="AG Swart"/>
            <person name="Singh M."/>
            <person name="Singh A."/>
            <person name="Seah K."/>
            <person name="Emmerich C."/>
        </authorList>
    </citation>
    <scope>NUCLEOTIDE SEQUENCE</scope>
    <source>
        <strain evidence="3">DP1</strain>
    </source>
</reference>
<evidence type="ECO:0008006" key="5">
    <source>
        <dbReference type="Google" id="ProtNLM"/>
    </source>
</evidence>
<evidence type="ECO:0000313" key="3">
    <source>
        <dbReference type="EMBL" id="CAI2371013.1"/>
    </source>
</evidence>
<proteinExistence type="predicted"/>
<gene>
    <name evidence="3" type="ORF">ECRASSUSDP1_LOCUS12333</name>
</gene>
<keyword evidence="2" id="KW-1133">Transmembrane helix</keyword>
<keyword evidence="2" id="KW-0472">Membrane</keyword>
<evidence type="ECO:0000256" key="1">
    <source>
        <dbReference type="SAM" id="MobiDB-lite"/>
    </source>
</evidence>
<evidence type="ECO:0000313" key="4">
    <source>
        <dbReference type="Proteomes" id="UP001295684"/>
    </source>
</evidence>
<dbReference type="EMBL" id="CAMPGE010012232">
    <property type="protein sequence ID" value="CAI2371013.1"/>
    <property type="molecule type" value="Genomic_DNA"/>
</dbReference>
<feature type="compositionally biased region" description="Low complexity" evidence="1">
    <location>
        <begin position="16"/>
        <end position="26"/>
    </location>
</feature>
<evidence type="ECO:0000256" key="2">
    <source>
        <dbReference type="SAM" id="Phobius"/>
    </source>
</evidence>
<feature type="region of interest" description="Disordered" evidence="1">
    <location>
        <begin position="1"/>
        <end position="29"/>
    </location>
</feature>
<dbReference type="Proteomes" id="UP001295684">
    <property type="component" value="Unassembled WGS sequence"/>
</dbReference>